<feature type="region of interest" description="Disordered" evidence="1">
    <location>
        <begin position="1"/>
        <end position="89"/>
    </location>
</feature>
<protein>
    <submittedName>
        <fullName evidence="2">Uncharacterized protein</fullName>
    </submittedName>
</protein>
<dbReference type="EMBL" id="JAKWJU010000002">
    <property type="protein sequence ID" value="MCH6160913.1"/>
    <property type="molecule type" value="Genomic_DNA"/>
</dbReference>
<proteinExistence type="predicted"/>
<reference evidence="2" key="1">
    <citation type="submission" date="2022-03" db="EMBL/GenBank/DDBJ databases">
        <authorList>
            <person name="Santos J.D.N."/>
            <person name="Kallscheuer N."/>
            <person name="Jogler C."/>
            <person name="Lage O.M."/>
        </authorList>
    </citation>
    <scope>NUCLEOTIDE SEQUENCE</scope>
    <source>
        <strain evidence="2">M600PL45_2</strain>
    </source>
</reference>
<dbReference type="RefSeq" id="WP_241058930.1">
    <property type="nucleotide sequence ID" value="NZ_JAKWJU010000002.1"/>
</dbReference>
<comment type="caution">
    <text evidence="2">The sequence shown here is derived from an EMBL/GenBank/DDBJ whole genome shotgun (WGS) entry which is preliminary data.</text>
</comment>
<accession>A0ABS9SXI4</accession>
<evidence type="ECO:0000256" key="1">
    <source>
        <dbReference type="SAM" id="MobiDB-lite"/>
    </source>
</evidence>
<organism evidence="2 3">
    <name type="scientific">Streptomyces marispadix</name>
    <dbReference type="NCBI Taxonomy" id="2922868"/>
    <lineage>
        <taxon>Bacteria</taxon>
        <taxon>Bacillati</taxon>
        <taxon>Actinomycetota</taxon>
        <taxon>Actinomycetes</taxon>
        <taxon>Kitasatosporales</taxon>
        <taxon>Streptomycetaceae</taxon>
        <taxon>Streptomyces</taxon>
    </lineage>
</organism>
<reference evidence="2" key="2">
    <citation type="journal article" date="2023" name="Int. J. Syst. Evol. Microbiol.">
        <title>Streptomyces marispadix sp. nov., isolated from marine beach sediment of the Northern Coast of Portugal.</title>
        <authorList>
            <person name="dos Santos J.D.N."/>
            <person name="Vitorino I.R."/>
            <person name="Kallscheuer N."/>
            <person name="Srivastava A."/>
            <person name="Krautwurst S."/>
            <person name="Marz M."/>
            <person name="Jogler C."/>
            <person name="Lobo Da Cunha A."/>
            <person name="Catita J."/>
            <person name="Goncalves H."/>
            <person name="Gonzalez I."/>
            <person name="Reyes F."/>
            <person name="Lage O.M."/>
        </authorList>
    </citation>
    <scope>NUCLEOTIDE SEQUENCE</scope>
    <source>
        <strain evidence="2">M600PL45_2</strain>
    </source>
</reference>
<dbReference type="Proteomes" id="UP001166784">
    <property type="component" value="Unassembled WGS sequence"/>
</dbReference>
<evidence type="ECO:0000313" key="3">
    <source>
        <dbReference type="Proteomes" id="UP001166784"/>
    </source>
</evidence>
<name>A0ABS9SXI4_9ACTN</name>
<feature type="compositionally biased region" description="Basic and acidic residues" evidence="1">
    <location>
        <begin position="22"/>
        <end position="34"/>
    </location>
</feature>
<evidence type="ECO:0000313" key="2">
    <source>
        <dbReference type="EMBL" id="MCH6160913.1"/>
    </source>
</evidence>
<keyword evidence="3" id="KW-1185">Reference proteome</keyword>
<sequence>MTETTQSTVKDIEDDIETTSTDDNHSPISPEKDGVASAEDGDVTTLDNHSPIAPPRGRKTSADEEAEDEGDVTTLDNHSPIAPPLGGAQ</sequence>
<gene>
    <name evidence="2" type="ORF">MMA15_11020</name>
</gene>